<organism evidence="1 2">
    <name type="scientific">Paractinoplanes globisporus</name>
    <dbReference type="NCBI Taxonomy" id="113565"/>
    <lineage>
        <taxon>Bacteria</taxon>
        <taxon>Bacillati</taxon>
        <taxon>Actinomycetota</taxon>
        <taxon>Actinomycetes</taxon>
        <taxon>Micromonosporales</taxon>
        <taxon>Micromonosporaceae</taxon>
        <taxon>Paractinoplanes</taxon>
    </lineage>
</organism>
<evidence type="ECO:0000313" key="1">
    <source>
        <dbReference type="EMBL" id="MFF5294487.1"/>
    </source>
</evidence>
<dbReference type="EMBL" id="JBIAZU010000006">
    <property type="protein sequence ID" value="MFF5294487.1"/>
    <property type="molecule type" value="Genomic_DNA"/>
</dbReference>
<name>A0ABW6WMG5_9ACTN</name>
<evidence type="ECO:0000313" key="2">
    <source>
        <dbReference type="Proteomes" id="UP001602245"/>
    </source>
</evidence>
<dbReference type="Proteomes" id="UP001602245">
    <property type="component" value="Unassembled WGS sequence"/>
</dbReference>
<reference evidence="1 2" key="1">
    <citation type="submission" date="2024-10" db="EMBL/GenBank/DDBJ databases">
        <title>The Natural Products Discovery Center: Release of the First 8490 Sequenced Strains for Exploring Actinobacteria Biosynthetic Diversity.</title>
        <authorList>
            <person name="Kalkreuter E."/>
            <person name="Kautsar S.A."/>
            <person name="Yang D."/>
            <person name="Bader C.D."/>
            <person name="Teijaro C.N."/>
            <person name="Fluegel L."/>
            <person name="Davis C.M."/>
            <person name="Simpson J.R."/>
            <person name="Lauterbach L."/>
            <person name="Steele A.D."/>
            <person name="Gui C."/>
            <person name="Meng S."/>
            <person name="Li G."/>
            <person name="Viehrig K."/>
            <person name="Ye F."/>
            <person name="Su P."/>
            <person name="Kiefer A.F."/>
            <person name="Nichols A."/>
            <person name="Cepeda A.J."/>
            <person name="Yan W."/>
            <person name="Fan B."/>
            <person name="Jiang Y."/>
            <person name="Adhikari A."/>
            <person name="Zheng C.-J."/>
            <person name="Schuster L."/>
            <person name="Cowan T.M."/>
            <person name="Smanski M.J."/>
            <person name="Chevrette M.G."/>
            <person name="De Carvalho L.P.S."/>
            <person name="Shen B."/>
        </authorList>
    </citation>
    <scope>NUCLEOTIDE SEQUENCE [LARGE SCALE GENOMIC DNA]</scope>
    <source>
        <strain evidence="1 2">NPDC000087</strain>
    </source>
</reference>
<dbReference type="RefSeq" id="WP_245577379.1">
    <property type="nucleotide sequence ID" value="NZ_JBIAZU010000006.1"/>
</dbReference>
<protein>
    <submittedName>
        <fullName evidence="1">Uncharacterized protein</fullName>
    </submittedName>
</protein>
<comment type="caution">
    <text evidence="1">The sequence shown here is derived from an EMBL/GenBank/DDBJ whole genome shotgun (WGS) entry which is preliminary data.</text>
</comment>
<sequence>MSRFFADPCFGRVVGGLMSVLRQTCVQLALQLVGTEEGRRLRRGLAG</sequence>
<keyword evidence="2" id="KW-1185">Reference proteome</keyword>
<accession>A0ABW6WMG5</accession>
<gene>
    <name evidence="1" type="ORF">ACFY35_34040</name>
</gene>
<proteinExistence type="predicted"/>